<dbReference type="EMBL" id="JACHMC010000001">
    <property type="protein sequence ID" value="MBB4882539.1"/>
    <property type="molecule type" value="Genomic_DNA"/>
</dbReference>
<sequence>MTAHPAFDLTPFDRWESVTLDGEHAGFLHRHLAAGVLTTRMAFQPTGAQRRARADLPERYLAQARVAFTDDGATWAWCDHEDSVTAQRVRIDRERVGLDPDVVPSWAEHLVMPAVAAAGGAEHARLEEPSPLQGPLRMPRAVLRVGEAPAGGDGPGRRVEVVSEGHVLAVHMVRDGVVVASDWGGGTTSAPVATRAAALEGLPADLHTFAGLPL</sequence>
<comment type="caution">
    <text evidence="1">The sequence shown here is derived from an EMBL/GenBank/DDBJ whole genome shotgun (WGS) entry which is preliminary data.</text>
</comment>
<reference evidence="1 2" key="1">
    <citation type="submission" date="2020-08" db="EMBL/GenBank/DDBJ databases">
        <title>Sequencing the genomes of 1000 actinobacteria strains.</title>
        <authorList>
            <person name="Klenk H.-P."/>
        </authorList>
    </citation>
    <scope>NUCLEOTIDE SEQUENCE [LARGE SCALE GENOMIC DNA]</scope>
    <source>
        <strain evidence="1 2">DSM 19079</strain>
    </source>
</reference>
<evidence type="ECO:0000313" key="1">
    <source>
        <dbReference type="EMBL" id="MBB4882539.1"/>
    </source>
</evidence>
<proteinExistence type="predicted"/>
<dbReference type="AlphaFoldDB" id="A0A4Y8X0D3"/>
<dbReference type="Proteomes" id="UP000560081">
    <property type="component" value="Unassembled WGS sequence"/>
</dbReference>
<gene>
    <name evidence="1" type="ORF">BJ976_000890</name>
</gene>
<dbReference type="OrthoDB" id="4966427at2"/>
<keyword evidence="2" id="KW-1185">Reference proteome</keyword>
<name>A0A4Y8X0D3_9MICC</name>
<organism evidence="1 2">
    <name type="scientific">Micrococcus flavus</name>
    <dbReference type="NCBI Taxonomy" id="384602"/>
    <lineage>
        <taxon>Bacteria</taxon>
        <taxon>Bacillati</taxon>
        <taxon>Actinomycetota</taxon>
        <taxon>Actinomycetes</taxon>
        <taxon>Micrococcales</taxon>
        <taxon>Micrococcaceae</taxon>
        <taxon>Micrococcus</taxon>
    </lineage>
</organism>
<protein>
    <submittedName>
        <fullName evidence="1">Uncharacterized protein</fullName>
    </submittedName>
</protein>
<accession>A0A4Y8X0D3</accession>
<dbReference type="RefSeq" id="WP_135030258.1">
    <property type="nucleotide sequence ID" value="NZ_BMLA01000001.1"/>
</dbReference>
<evidence type="ECO:0000313" key="2">
    <source>
        <dbReference type="Proteomes" id="UP000560081"/>
    </source>
</evidence>